<protein>
    <recommendedName>
        <fullName evidence="6">PH domain-containing protein</fullName>
    </recommendedName>
</protein>
<dbReference type="Gene3D" id="1.25.40.10">
    <property type="entry name" value="Tetratricopeptide repeat domain"/>
    <property type="match status" value="1"/>
</dbReference>
<dbReference type="Gene3D" id="2.30.29.30">
    <property type="entry name" value="Pleckstrin-homology domain (PH domain)/Phosphotyrosine-binding domain (PTB)"/>
    <property type="match status" value="1"/>
</dbReference>
<feature type="repeat" description="TPR" evidence="3">
    <location>
        <begin position="279"/>
        <end position="312"/>
    </location>
</feature>
<dbReference type="SMART" id="SM00028">
    <property type="entry name" value="TPR"/>
    <property type="match status" value="3"/>
</dbReference>
<evidence type="ECO:0000256" key="3">
    <source>
        <dbReference type="PROSITE-ProRule" id="PRU00339"/>
    </source>
</evidence>
<dbReference type="Pfam" id="PF14559">
    <property type="entry name" value="TPR_19"/>
    <property type="match status" value="1"/>
</dbReference>
<evidence type="ECO:0000256" key="1">
    <source>
        <dbReference type="ARBA" id="ARBA00022803"/>
    </source>
</evidence>
<gene>
    <name evidence="4" type="ORF">TrCOL_g6533</name>
</gene>
<reference evidence="5" key="1">
    <citation type="journal article" date="2023" name="Commun. Biol.">
        <title>Genome analysis of Parmales, the sister group of diatoms, reveals the evolutionary specialization of diatoms from phago-mixotrophs to photoautotrophs.</title>
        <authorList>
            <person name="Ban H."/>
            <person name="Sato S."/>
            <person name="Yoshikawa S."/>
            <person name="Yamada K."/>
            <person name="Nakamura Y."/>
            <person name="Ichinomiya M."/>
            <person name="Sato N."/>
            <person name="Blanc-Mathieu R."/>
            <person name="Endo H."/>
            <person name="Kuwata A."/>
            <person name="Ogata H."/>
        </authorList>
    </citation>
    <scope>NUCLEOTIDE SEQUENCE [LARGE SCALE GENOMIC DNA]</scope>
</reference>
<dbReference type="InterPro" id="IPR011993">
    <property type="entry name" value="PH-like_dom_sf"/>
</dbReference>
<keyword evidence="5" id="KW-1185">Reference proteome</keyword>
<sequence>MSRPNSNLTVSTGSQLSGSELLWSGQLLKRGHLVKSWKNRYCEIRGGFFLYWRNRVEGEMQPGNPRGIVALTGVELWGDEGGLIFDTIWLQSKKFFIRCFSDSDREQCYSAVQSSAEFAKGVFESFEGGGRDTAMGWMLASSCLFDAALKSINPERSNLTPREHSIIGACLFSRWSELHCTDRHLLINSLKHYERVLGRAKQVNTKLIEDMKEYHEGTTSQSRARSVSIAGDPGNDPMSLFNEACFNVATIHYLLGQITPARSEFQAILSFAKQDFDRADLHVNIALCYMAEGDLETAMSNGMTALKLVPNHFQAVVTVGNIHKENAKYDEAVDMYRRALEVNPEDVLVMVRMAGALLAHGKADAAIAELKLACELECDVHGMAFNSLIKAYQYLGKSREISALKLQQAGSETNSIKKRVFAFAQTV</sequence>
<evidence type="ECO:0000313" key="5">
    <source>
        <dbReference type="Proteomes" id="UP001165065"/>
    </source>
</evidence>
<organism evidence="4 5">
    <name type="scientific">Triparma columacea</name>
    <dbReference type="NCBI Taxonomy" id="722753"/>
    <lineage>
        <taxon>Eukaryota</taxon>
        <taxon>Sar</taxon>
        <taxon>Stramenopiles</taxon>
        <taxon>Ochrophyta</taxon>
        <taxon>Bolidophyceae</taxon>
        <taxon>Parmales</taxon>
        <taxon>Triparmaceae</taxon>
        <taxon>Triparma</taxon>
    </lineage>
</organism>
<dbReference type="AlphaFoldDB" id="A0A9W7GMD7"/>
<dbReference type="OrthoDB" id="1926212at2759"/>
<comment type="similarity">
    <text evidence="2">Belongs to the APC3/CDC27 family.</text>
</comment>
<dbReference type="PANTHER" id="PTHR12558">
    <property type="entry name" value="CELL DIVISION CYCLE 16,23,27"/>
    <property type="match status" value="1"/>
</dbReference>
<dbReference type="PANTHER" id="PTHR12558:SF13">
    <property type="entry name" value="CELL DIVISION CYCLE PROTEIN 27 HOMOLOG"/>
    <property type="match status" value="1"/>
</dbReference>
<dbReference type="SUPFAM" id="SSF48452">
    <property type="entry name" value="TPR-like"/>
    <property type="match status" value="1"/>
</dbReference>
<dbReference type="Proteomes" id="UP001165065">
    <property type="component" value="Unassembled WGS sequence"/>
</dbReference>
<proteinExistence type="inferred from homology"/>
<feature type="repeat" description="TPR" evidence="3">
    <location>
        <begin position="313"/>
        <end position="346"/>
    </location>
</feature>
<evidence type="ECO:0008006" key="6">
    <source>
        <dbReference type="Google" id="ProtNLM"/>
    </source>
</evidence>
<dbReference type="SUPFAM" id="SSF50729">
    <property type="entry name" value="PH domain-like"/>
    <property type="match status" value="1"/>
</dbReference>
<dbReference type="EMBL" id="BRYA01000306">
    <property type="protein sequence ID" value="GMI46592.1"/>
    <property type="molecule type" value="Genomic_DNA"/>
</dbReference>
<evidence type="ECO:0000313" key="4">
    <source>
        <dbReference type="EMBL" id="GMI46592.1"/>
    </source>
</evidence>
<dbReference type="PROSITE" id="PS50293">
    <property type="entry name" value="TPR_REGION"/>
    <property type="match status" value="1"/>
</dbReference>
<name>A0A9W7GMD7_9STRA</name>
<dbReference type="InterPro" id="IPR019734">
    <property type="entry name" value="TPR_rpt"/>
</dbReference>
<dbReference type="InterPro" id="IPR011990">
    <property type="entry name" value="TPR-like_helical_dom_sf"/>
</dbReference>
<accession>A0A9W7GMD7</accession>
<keyword evidence="1 3" id="KW-0802">TPR repeat</keyword>
<dbReference type="PROSITE" id="PS50005">
    <property type="entry name" value="TPR"/>
    <property type="match status" value="2"/>
</dbReference>
<comment type="caution">
    <text evidence="4">The sequence shown here is derived from an EMBL/GenBank/DDBJ whole genome shotgun (WGS) entry which is preliminary data.</text>
</comment>
<evidence type="ECO:0000256" key="2">
    <source>
        <dbReference type="ARBA" id="ARBA00038210"/>
    </source>
</evidence>